<dbReference type="PANTHER" id="PTHR24306:SF7">
    <property type="entry name" value="AHBB"/>
    <property type="match status" value="1"/>
</dbReference>
<dbReference type="EMBL" id="JAZAVJ010000013">
    <property type="protein sequence ID" value="KAK7422844.1"/>
    <property type="molecule type" value="Genomic_DNA"/>
</dbReference>
<evidence type="ECO:0000256" key="1">
    <source>
        <dbReference type="SAM" id="MobiDB-lite"/>
    </source>
</evidence>
<evidence type="ECO:0000313" key="3">
    <source>
        <dbReference type="Proteomes" id="UP001498476"/>
    </source>
</evidence>
<comment type="caution">
    <text evidence="2">The sequence shown here is derived from an EMBL/GenBank/DDBJ whole genome shotgun (WGS) entry which is preliminary data.</text>
</comment>
<evidence type="ECO:0000313" key="2">
    <source>
        <dbReference type="EMBL" id="KAK7422844.1"/>
    </source>
</evidence>
<dbReference type="InterPro" id="IPR036396">
    <property type="entry name" value="Cyt_P450_sf"/>
</dbReference>
<name>A0ABR1HNU0_9HYPO</name>
<evidence type="ECO:0008006" key="4">
    <source>
        <dbReference type="Google" id="ProtNLM"/>
    </source>
</evidence>
<dbReference type="Proteomes" id="UP001498476">
    <property type="component" value="Unassembled WGS sequence"/>
</dbReference>
<accession>A0ABR1HNU0</accession>
<sequence>MDGSTAKPSTFSEGFMNNLQQPTAFTITCAVVIVLLTTRFITGGASSLKDGSKSPPLAPYWVPYLGHLPRLFFNPSFALTRLRNRYSEGTFSIRLFSGIHTVIFKPALADALLQQPSSIADEQRVVRRLMVSNFGLSTKDLDAYDKASGEVQAKTNELLANSHLSDLTKTTLHSLNGQAADLVSFNSFPIDQMEWERMADAERVEDDAQGEIIQEVDFMDLMKNFVARSANAAIFGTDFIENFQEIWPHLWFFDDWFITLARNIPIWVPWLGGQRARSAQRQLLNAMREYHEAWEQSLNGENPGPKWQDLHNASKLVKSRVEIFRKHRLSLDARAAYDLALLWSVNASSASLISWSILELYQDPVLLEQVRDEIAPFVSIMQPNHGFGDSVWIAPKIETFDVDALMTKCPLLQATYLETVRLYGGGWSSKWLNEDVVLKEDGKPAYVLKKGTYAHILQDLHYSDPKSFPSPQDWQASRHVQASVGKSGAQRQAASAGSIKPYGKSKFTNPIIEVC</sequence>
<dbReference type="PANTHER" id="PTHR24306">
    <property type="match status" value="1"/>
</dbReference>
<dbReference type="Gene3D" id="1.10.630.10">
    <property type="entry name" value="Cytochrome P450"/>
    <property type="match status" value="1"/>
</dbReference>
<feature type="region of interest" description="Disordered" evidence="1">
    <location>
        <begin position="467"/>
        <end position="488"/>
    </location>
</feature>
<keyword evidence="3" id="KW-1185">Reference proteome</keyword>
<proteinExistence type="predicted"/>
<organism evidence="2 3">
    <name type="scientific">Neonectria punicea</name>
    <dbReference type="NCBI Taxonomy" id="979145"/>
    <lineage>
        <taxon>Eukaryota</taxon>
        <taxon>Fungi</taxon>
        <taxon>Dikarya</taxon>
        <taxon>Ascomycota</taxon>
        <taxon>Pezizomycotina</taxon>
        <taxon>Sordariomycetes</taxon>
        <taxon>Hypocreomycetidae</taxon>
        <taxon>Hypocreales</taxon>
        <taxon>Nectriaceae</taxon>
        <taxon>Neonectria</taxon>
    </lineage>
</organism>
<dbReference type="SUPFAM" id="SSF48264">
    <property type="entry name" value="Cytochrome P450"/>
    <property type="match status" value="1"/>
</dbReference>
<protein>
    <recommendedName>
        <fullName evidence="4">Cytochrome P450</fullName>
    </recommendedName>
</protein>
<gene>
    <name evidence="2" type="ORF">QQX98_001410</name>
</gene>
<reference evidence="2 3" key="1">
    <citation type="journal article" date="2025" name="Microbiol. Resour. Announc.">
        <title>Draft genome sequences for Neonectria magnoliae and Neonectria punicea, canker pathogens of Liriodendron tulipifera and Acer saccharum in West Virginia.</title>
        <authorList>
            <person name="Petronek H.M."/>
            <person name="Kasson M.T."/>
            <person name="Metheny A.M."/>
            <person name="Stauder C.M."/>
            <person name="Lovett B."/>
            <person name="Lynch S.C."/>
            <person name="Garnas J.R."/>
            <person name="Kasson L.R."/>
            <person name="Stajich J.E."/>
        </authorList>
    </citation>
    <scope>NUCLEOTIDE SEQUENCE [LARGE SCALE GENOMIC DNA]</scope>
    <source>
        <strain evidence="2 3">NRRL 64653</strain>
    </source>
</reference>
<feature type="compositionally biased region" description="Polar residues" evidence="1">
    <location>
        <begin position="469"/>
        <end position="480"/>
    </location>
</feature>